<dbReference type="EMBL" id="BT050979">
    <property type="protein sequence ID" value="ACJ83646.1"/>
    <property type="molecule type" value="mRNA"/>
</dbReference>
<protein>
    <submittedName>
        <fullName evidence="1">Uncharacterized protein</fullName>
    </submittedName>
</protein>
<dbReference type="AlphaFoldDB" id="B7FG34"/>
<name>B7FG34_MEDTR</name>
<proteinExistence type="evidence at transcript level"/>
<accession>B7FG34</accession>
<reference evidence="1" key="1">
    <citation type="submission" date="2008-12" db="EMBL/GenBank/DDBJ databases">
        <title>Medicago truncatula full length cdna cloning project.</title>
        <authorList>
            <person name="Moskal W."/>
            <person name="Chan A."/>
            <person name="Cheung F."/>
            <person name="Xiao Y."/>
            <person name="Town C.D."/>
        </authorList>
    </citation>
    <scope>NUCLEOTIDE SEQUENCE</scope>
</reference>
<sequence length="28" mass="3258">MHGSKSVVRKLAANICHYFTNKYKKYAV</sequence>
<organism evidence="1">
    <name type="scientific">Medicago truncatula</name>
    <name type="common">Barrel medic</name>
    <name type="synonym">Medicago tribuloides</name>
    <dbReference type="NCBI Taxonomy" id="3880"/>
    <lineage>
        <taxon>Eukaryota</taxon>
        <taxon>Viridiplantae</taxon>
        <taxon>Streptophyta</taxon>
        <taxon>Embryophyta</taxon>
        <taxon>Tracheophyta</taxon>
        <taxon>Spermatophyta</taxon>
        <taxon>Magnoliopsida</taxon>
        <taxon>eudicotyledons</taxon>
        <taxon>Gunneridae</taxon>
        <taxon>Pentapetalae</taxon>
        <taxon>rosids</taxon>
        <taxon>fabids</taxon>
        <taxon>Fabales</taxon>
        <taxon>Fabaceae</taxon>
        <taxon>Papilionoideae</taxon>
        <taxon>50 kb inversion clade</taxon>
        <taxon>NPAAA clade</taxon>
        <taxon>Hologalegina</taxon>
        <taxon>IRL clade</taxon>
        <taxon>Trifolieae</taxon>
        <taxon>Medicago</taxon>
    </lineage>
</organism>
<evidence type="ECO:0000313" key="1">
    <source>
        <dbReference type="EMBL" id="ACJ83646.1"/>
    </source>
</evidence>